<dbReference type="InterPro" id="IPR057206">
    <property type="entry name" value="DUF7884"/>
</dbReference>
<dbReference type="InterPro" id="IPR003333">
    <property type="entry name" value="CMAS"/>
</dbReference>
<proteinExistence type="inferred from homology"/>
<dbReference type="PANTHER" id="PTHR43667:SF1">
    <property type="entry name" value="CYCLOPROPANE-FATTY-ACYL-PHOSPHOLIPID SYNTHASE"/>
    <property type="match status" value="1"/>
</dbReference>
<evidence type="ECO:0000256" key="3">
    <source>
        <dbReference type="ARBA" id="ARBA00022679"/>
    </source>
</evidence>
<dbReference type="Proteomes" id="UP001156215">
    <property type="component" value="Chromosome"/>
</dbReference>
<feature type="active site" evidence="6">
    <location>
        <position position="368"/>
    </location>
</feature>
<sequence length="404" mass="46666">MFWEKKLENWVTNFKKESSMPLRVEMWNGNTYDFCDGTPAVTIRVPALESLHYLIKPSLDNLGTAYVEGKLHIEGKLTDMIDIANRMASGFHDTVSDSAAKFRRFFGGFHSRKVDRESIGYHYDVSNEFYQQWLDSRMVYSCAYFENGDEDLATAQVSKLDHILTKIRVQPGNRLLDIGCGWGGLVMRAAEKFGAKCVGITLSENQYNLARERVKEAGLEKQVEIRMQDYRDVKERFDRVTSVGMFEHVGLRYLESYFKIMHDLLEDDGIAMNHGITSCDPDSNETPFGGGEFIEKYVFPNGELPHISMVLKTMQEAGLESHDIENLRHHYARTCGIWAENFENNTEAIKKIVDDKRYRIWRVYLAGCSYAFSADRIALYQILCTRSGKMNPILPWSRRYMYEN</sequence>
<evidence type="ECO:0000256" key="2">
    <source>
        <dbReference type="ARBA" id="ARBA00022603"/>
    </source>
</evidence>
<keyword evidence="9" id="KW-1185">Reference proteome</keyword>
<dbReference type="PANTHER" id="PTHR43667">
    <property type="entry name" value="CYCLOPROPANE-FATTY-ACYL-PHOSPHOLIPID SYNTHASE"/>
    <property type="match status" value="1"/>
</dbReference>
<dbReference type="InterPro" id="IPR029063">
    <property type="entry name" value="SAM-dependent_MTases_sf"/>
</dbReference>
<evidence type="ECO:0000256" key="6">
    <source>
        <dbReference type="PIRSR" id="PIRSR003085-1"/>
    </source>
</evidence>
<evidence type="ECO:0000256" key="1">
    <source>
        <dbReference type="ARBA" id="ARBA00010815"/>
    </source>
</evidence>
<keyword evidence="2 8" id="KW-0489">Methyltransferase</keyword>
<keyword evidence="4" id="KW-0949">S-adenosyl-L-methionine</keyword>
<evidence type="ECO:0000313" key="8">
    <source>
        <dbReference type="EMBL" id="WAW10476.1"/>
    </source>
</evidence>
<dbReference type="PIRSF" id="PIRSF003085">
    <property type="entry name" value="CMAS"/>
    <property type="match status" value="1"/>
</dbReference>
<organism evidence="8 9">
    <name type="scientific">Oxalobacter vibrioformis</name>
    <dbReference type="NCBI Taxonomy" id="933080"/>
    <lineage>
        <taxon>Bacteria</taxon>
        <taxon>Pseudomonadati</taxon>
        <taxon>Pseudomonadota</taxon>
        <taxon>Betaproteobacteria</taxon>
        <taxon>Burkholderiales</taxon>
        <taxon>Oxalobacteraceae</taxon>
        <taxon>Oxalobacter</taxon>
    </lineage>
</organism>
<dbReference type="GO" id="GO:0008168">
    <property type="term" value="F:methyltransferase activity"/>
    <property type="evidence" value="ECO:0007669"/>
    <property type="project" value="UniProtKB-KW"/>
</dbReference>
<name>A0A9E9LWE3_9BURK</name>
<dbReference type="SUPFAM" id="SSF53335">
    <property type="entry name" value="S-adenosyl-L-methionine-dependent methyltransferases"/>
    <property type="match status" value="1"/>
</dbReference>
<feature type="domain" description="DUF7884" evidence="7">
    <location>
        <begin position="11"/>
        <end position="92"/>
    </location>
</feature>
<gene>
    <name evidence="8" type="ORF">NB640_02105</name>
</gene>
<dbReference type="Pfam" id="PF25371">
    <property type="entry name" value="DUF7884"/>
    <property type="match status" value="1"/>
</dbReference>
<evidence type="ECO:0000259" key="7">
    <source>
        <dbReference type="Pfam" id="PF25371"/>
    </source>
</evidence>
<dbReference type="KEGG" id="ovb:NB640_02105"/>
<dbReference type="GO" id="GO:0008610">
    <property type="term" value="P:lipid biosynthetic process"/>
    <property type="evidence" value="ECO:0007669"/>
    <property type="project" value="InterPro"/>
</dbReference>
<dbReference type="Pfam" id="PF02353">
    <property type="entry name" value="CMAS"/>
    <property type="match status" value="1"/>
</dbReference>
<dbReference type="AlphaFoldDB" id="A0A9E9LWE3"/>
<dbReference type="RefSeq" id="WP_269309492.1">
    <property type="nucleotide sequence ID" value="NZ_CP098242.1"/>
</dbReference>
<evidence type="ECO:0000313" key="9">
    <source>
        <dbReference type="Proteomes" id="UP001156215"/>
    </source>
</evidence>
<keyword evidence="5" id="KW-0443">Lipid metabolism</keyword>
<protein>
    <submittedName>
        <fullName evidence="8">Class I SAM-dependent methyltransferase</fullName>
    </submittedName>
</protein>
<evidence type="ECO:0000256" key="5">
    <source>
        <dbReference type="ARBA" id="ARBA00023098"/>
    </source>
</evidence>
<dbReference type="InterPro" id="IPR050723">
    <property type="entry name" value="CFA/CMAS"/>
</dbReference>
<accession>A0A9E9LWE3</accession>
<dbReference type="Gene3D" id="3.40.50.150">
    <property type="entry name" value="Vaccinia Virus protein VP39"/>
    <property type="match status" value="1"/>
</dbReference>
<dbReference type="EMBL" id="CP098242">
    <property type="protein sequence ID" value="WAW10476.1"/>
    <property type="molecule type" value="Genomic_DNA"/>
</dbReference>
<keyword evidence="3" id="KW-0808">Transferase</keyword>
<comment type="similarity">
    <text evidence="1">Belongs to the CFA/CMAS family.</text>
</comment>
<dbReference type="GO" id="GO:0032259">
    <property type="term" value="P:methylation"/>
    <property type="evidence" value="ECO:0007669"/>
    <property type="project" value="UniProtKB-KW"/>
</dbReference>
<dbReference type="CDD" id="cd02440">
    <property type="entry name" value="AdoMet_MTases"/>
    <property type="match status" value="1"/>
</dbReference>
<reference evidence="8" key="1">
    <citation type="journal article" date="2022" name="Front. Microbiol.">
        <title>New perspectives on an old grouping: The genomic and phenotypic variability of Oxalobacter formigenes and the implications for calcium oxalate stone prevention.</title>
        <authorList>
            <person name="Chmiel J.A."/>
            <person name="Carr C."/>
            <person name="Stuivenberg G.A."/>
            <person name="Venema R."/>
            <person name="Chanyi R.M."/>
            <person name="Al K.F."/>
            <person name="Giguere D."/>
            <person name="Say H."/>
            <person name="Akouris P.P."/>
            <person name="Dominguez Romero S.A."/>
            <person name="Kwong A."/>
            <person name="Tai V."/>
            <person name="Koval S.F."/>
            <person name="Razvi H."/>
            <person name="Bjazevic J."/>
            <person name="Burton J.P."/>
        </authorList>
    </citation>
    <scope>NUCLEOTIDE SEQUENCE</scope>
    <source>
        <strain evidence="8">WoOx3</strain>
    </source>
</reference>
<evidence type="ECO:0000256" key="4">
    <source>
        <dbReference type="ARBA" id="ARBA00022691"/>
    </source>
</evidence>